<evidence type="ECO:0000313" key="3">
    <source>
        <dbReference type="EMBL" id="PPE69526.1"/>
    </source>
</evidence>
<reference evidence="4 6" key="2">
    <citation type="submission" date="2019-03" db="EMBL/GenBank/DDBJ databases">
        <title>Genomic Encyclopedia of Type Strains, Phase IV (KMG-IV): sequencing the most valuable type-strain genomes for metagenomic binning, comparative biology and taxonomic classification.</title>
        <authorList>
            <person name="Goeker M."/>
        </authorList>
    </citation>
    <scope>NUCLEOTIDE SEQUENCE [LARGE SCALE GENOMIC DNA]</scope>
    <source>
        <strain evidence="4 6">DSM 15264</strain>
    </source>
</reference>
<dbReference type="Proteomes" id="UP000294772">
    <property type="component" value="Unassembled WGS sequence"/>
</dbReference>
<evidence type="ECO:0000313" key="5">
    <source>
        <dbReference type="Proteomes" id="UP000239406"/>
    </source>
</evidence>
<name>A0A2S5T3J5_9BURK</name>
<gene>
    <name evidence="3" type="ORF">C1702_11340</name>
    <name evidence="4" type="ORF">EV676_102583</name>
</gene>
<evidence type="ECO:0000313" key="6">
    <source>
        <dbReference type="Proteomes" id="UP000294772"/>
    </source>
</evidence>
<protein>
    <recommendedName>
        <fullName evidence="7">DUF4124 domain-containing protein</fullName>
    </recommendedName>
</protein>
<reference evidence="3 5" key="1">
    <citation type="submission" date="2018-02" db="EMBL/GenBank/DDBJ databases">
        <title>Reclassifiation of [Polyangium] brachysporum DSM 7029 as Guopingzhaonella breviflexa gen. nov., sp. nov., a member of the family Comamonadaceae.</title>
        <authorList>
            <person name="Tang B."/>
        </authorList>
    </citation>
    <scope>NUCLEOTIDE SEQUENCE [LARGE SCALE GENOMIC DNA]</scope>
    <source>
        <strain evidence="3 5">DSM 15344</strain>
    </source>
</reference>
<feature type="compositionally biased region" description="Low complexity" evidence="1">
    <location>
        <begin position="57"/>
        <end position="72"/>
    </location>
</feature>
<keyword evidence="2" id="KW-0732">Signal</keyword>
<feature type="region of interest" description="Disordered" evidence="1">
    <location>
        <begin position="38"/>
        <end position="135"/>
    </location>
</feature>
<organism evidence="3 5">
    <name type="scientific">Caldimonas thermodepolymerans</name>
    <dbReference type="NCBI Taxonomy" id="215580"/>
    <lineage>
        <taxon>Bacteria</taxon>
        <taxon>Pseudomonadati</taxon>
        <taxon>Pseudomonadota</taxon>
        <taxon>Betaproteobacteria</taxon>
        <taxon>Burkholderiales</taxon>
        <taxon>Sphaerotilaceae</taxon>
        <taxon>Caldimonas</taxon>
    </lineage>
</organism>
<feature type="chain" id="PRO_5040584301" description="DUF4124 domain-containing protein" evidence="2">
    <location>
        <begin position="22"/>
        <end position="135"/>
    </location>
</feature>
<dbReference type="EMBL" id="PSNY01000011">
    <property type="protein sequence ID" value="PPE69526.1"/>
    <property type="molecule type" value="Genomic_DNA"/>
</dbReference>
<accession>A0A2S5T3J5</accession>
<dbReference type="AlphaFoldDB" id="A0A2S5T3J5"/>
<proteinExistence type="predicted"/>
<evidence type="ECO:0000256" key="1">
    <source>
        <dbReference type="SAM" id="MobiDB-lite"/>
    </source>
</evidence>
<evidence type="ECO:0008006" key="7">
    <source>
        <dbReference type="Google" id="ProtNLM"/>
    </source>
</evidence>
<evidence type="ECO:0000256" key="2">
    <source>
        <dbReference type="SAM" id="SignalP"/>
    </source>
</evidence>
<feature type="compositionally biased region" description="Basic and acidic residues" evidence="1">
    <location>
        <begin position="73"/>
        <end position="82"/>
    </location>
</feature>
<feature type="signal peptide" evidence="2">
    <location>
        <begin position="1"/>
        <end position="21"/>
    </location>
</feature>
<dbReference type="RefSeq" id="WP_104357820.1">
    <property type="nucleotide sequence ID" value="NZ_CALFFA010000017.1"/>
</dbReference>
<sequence length="135" mass="14512">MRARALLVAASLCVAAGAAGAPPQAVYRCGNVYAQQPCGPGAQALDVRDERSDAQHAEAWQAQQRHQAAAQQLERERRRIEAEPVAAGGIHGVPPRAQPDAQDDQPPRKPRRKKRFKSQRQAQAAAVPTAGLQGR</sequence>
<feature type="compositionally biased region" description="Basic and acidic residues" evidence="1">
    <location>
        <begin position="46"/>
        <end position="56"/>
    </location>
</feature>
<dbReference type="Proteomes" id="UP000239406">
    <property type="component" value="Unassembled WGS sequence"/>
</dbReference>
<keyword evidence="5" id="KW-1185">Reference proteome</keyword>
<comment type="caution">
    <text evidence="3">The sequence shown here is derived from an EMBL/GenBank/DDBJ whole genome shotgun (WGS) entry which is preliminary data.</text>
</comment>
<dbReference type="EMBL" id="SLXF01000002">
    <property type="protein sequence ID" value="TCP09070.1"/>
    <property type="molecule type" value="Genomic_DNA"/>
</dbReference>
<evidence type="ECO:0000313" key="4">
    <source>
        <dbReference type="EMBL" id="TCP09070.1"/>
    </source>
</evidence>
<feature type="compositionally biased region" description="Basic residues" evidence="1">
    <location>
        <begin position="108"/>
        <end position="118"/>
    </location>
</feature>